<comment type="caution">
    <text evidence="2">The sequence shown here is derived from an EMBL/GenBank/DDBJ whole genome shotgun (WGS) entry which is preliminary data.</text>
</comment>
<organism evidence="2 3">
    <name type="scientific">Umezawaea tangerina</name>
    <dbReference type="NCBI Taxonomy" id="84725"/>
    <lineage>
        <taxon>Bacteria</taxon>
        <taxon>Bacillati</taxon>
        <taxon>Actinomycetota</taxon>
        <taxon>Actinomycetes</taxon>
        <taxon>Pseudonocardiales</taxon>
        <taxon>Pseudonocardiaceae</taxon>
        <taxon>Umezawaea</taxon>
    </lineage>
</organism>
<evidence type="ECO:0000256" key="1">
    <source>
        <dbReference type="SAM" id="SignalP"/>
    </source>
</evidence>
<gene>
    <name evidence="2" type="ORF">CLV43_105546</name>
</gene>
<dbReference type="EMBL" id="PVTF01000005">
    <property type="protein sequence ID" value="PRY41787.1"/>
    <property type="molecule type" value="Genomic_DNA"/>
</dbReference>
<accession>A0A2T0T807</accession>
<feature type="chain" id="PRO_5015685145" description="SH3 domain-containing protein" evidence="1">
    <location>
        <begin position="27"/>
        <end position="122"/>
    </location>
</feature>
<dbReference type="OrthoDB" id="3700951at2"/>
<reference evidence="2 3" key="1">
    <citation type="submission" date="2018-03" db="EMBL/GenBank/DDBJ databases">
        <title>Genomic Encyclopedia of Archaeal and Bacterial Type Strains, Phase II (KMG-II): from individual species to whole genera.</title>
        <authorList>
            <person name="Goeker M."/>
        </authorList>
    </citation>
    <scope>NUCLEOTIDE SEQUENCE [LARGE SCALE GENOMIC DNA]</scope>
    <source>
        <strain evidence="2 3">DSM 44720</strain>
    </source>
</reference>
<feature type="signal peptide" evidence="1">
    <location>
        <begin position="1"/>
        <end position="26"/>
    </location>
</feature>
<keyword evidence="1" id="KW-0732">Signal</keyword>
<evidence type="ECO:0000313" key="3">
    <source>
        <dbReference type="Proteomes" id="UP000239494"/>
    </source>
</evidence>
<evidence type="ECO:0008006" key="4">
    <source>
        <dbReference type="Google" id="ProtNLM"/>
    </source>
</evidence>
<name>A0A2T0T807_9PSEU</name>
<dbReference type="Proteomes" id="UP000239494">
    <property type="component" value="Unassembled WGS sequence"/>
</dbReference>
<dbReference type="RefSeq" id="WP_106188763.1">
    <property type="nucleotide sequence ID" value="NZ_PVTF01000005.1"/>
</dbReference>
<proteinExistence type="predicted"/>
<dbReference type="AlphaFoldDB" id="A0A2T0T807"/>
<keyword evidence="3" id="KW-1185">Reference proteome</keyword>
<evidence type="ECO:0000313" key="2">
    <source>
        <dbReference type="EMBL" id="PRY41787.1"/>
    </source>
</evidence>
<protein>
    <recommendedName>
        <fullName evidence="4">SH3 domain-containing protein</fullName>
    </recommendedName>
</protein>
<sequence>MRIANAAAVAVLATGALLGGVAPAGADPAAQAKTFYRVTAWHDVNIRLCPASSCTLAGLMVAGTSSDRALCWTHGEEITDAGITNDIWIVVREEDGGPKWASAVYFTGDERAGIPVEAACAY</sequence>